<dbReference type="EMBL" id="FNSL01000001">
    <property type="protein sequence ID" value="SEB43472.1"/>
    <property type="molecule type" value="Genomic_DNA"/>
</dbReference>
<dbReference type="Proteomes" id="UP000199064">
    <property type="component" value="Unassembled WGS sequence"/>
</dbReference>
<evidence type="ECO:0000313" key="2">
    <source>
        <dbReference type="Proteomes" id="UP000199064"/>
    </source>
</evidence>
<protein>
    <recommendedName>
        <fullName evidence="3">Phage tail assembly chaperone protein, TAC</fullName>
    </recommendedName>
</protein>
<proteinExistence type="predicted"/>
<keyword evidence="2" id="KW-1185">Reference proteome</keyword>
<organism evidence="1 2">
    <name type="scientific">Nitratireductor aquibiodomus</name>
    <dbReference type="NCBI Taxonomy" id="204799"/>
    <lineage>
        <taxon>Bacteria</taxon>
        <taxon>Pseudomonadati</taxon>
        <taxon>Pseudomonadota</taxon>
        <taxon>Alphaproteobacteria</taxon>
        <taxon>Hyphomicrobiales</taxon>
        <taxon>Phyllobacteriaceae</taxon>
        <taxon>Nitratireductor</taxon>
    </lineage>
</organism>
<evidence type="ECO:0008006" key="3">
    <source>
        <dbReference type="Google" id="ProtNLM"/>
    </source>
</evidence>
<reference evidence="2" key="1">
    <citation type="submission" date="2016-10" db="EMBL/GenBank/DDBJ databases">
        <authorList>
            <person name="Varghese N."/>
            <person name="Submissions S."/>
        </authorList>
    </citation>
    <scope>NUCLEOTIDE SEQUENCE [LARGE SCALE GENOMIC DNA]</scope>
    <source>
        <strain evidence="2">ES.061</strain>
    </source>
</reference>
<gene>
    <name evidence="1" type="ORF">SAMN05216452_1197</name>
</gene>
<name>A0A1H4JD27_9HYPH</name>
<evidence type="ECO:0000313" key="1">
    <source>
        <dbReference type="EMBL" id="SEB43472.1"/>
    </source>
</evidence>
<dbReference type="AlphaFoldDB" id="A0A1H4JD27"/>
<sequence>MARLADTITVSIGGEAIQLRPSLRFAIRLERRPGSFARLARDVFDGSLTAAIDIIRDHYDHPMLETLILDSGFDRLREPLTLYIMALAGMDPEARTEAPDDAKAVSFGEFLEDLFKKAAGWLGWEPDVALNATPAEIMLAMEGRMDMLKAIFGSADDQDTPESKMSLDDKFRTVFSSFGTTKFTKRKEANS</sequence>
<accession>A0A1H4JD27</accession>